<keyword evidence="11" id="KW-1185">Reference proteome</keyword>
<dbReference type="InterPro" id="IPR002401">
    <property type="entry name" value="Cyt_P450_E_grp-I"/>
</dbReference>
<comment type="similarity">
    <text evidence="2">Belongs to the cytochrome P450 family.</text>
</comment>
<gene>
    <name evidence="10" type="ORF">Taro_047367</name>
</gene>
<dbReference type="OrthoDB" id="694341at2759"/>
<evidence type="ECO:0000256" key="5">
    <source>
        <dbReference type="ARBA" id="ARBA00022723"/>
    </source>
</evidence>
<dbReference type="Proteomes" id="UP000652761">
    <property type="component" value="Unassembled WGS sequence"/>
</dbReference>
<dbReference type="PRINTS" id="PR00463">
    <property type="entry name" value="EP450I"/>
</dbReference>
<dbReference type="AlphaFoldDB" id="A0A843X3S1"/>
<evidence type="ECO:0000256" key="8">
    <source>
        <dbReference type="ARBA" id="ARBA00023004"/>
    </source>
</evidence>
<sequence>MAPKSKEVTLSDHERRLTNALPAMKHTLSKNLHAPGPPALPVVGHLHLLRRPLHHWLTGLARRYGLVLFLRLGSRPVLVVSSPSAAEECYTKNDLVFANRPRLLNSKYIHYDSTTIAAAPYGPHWRNLRRLTALHMIAASRVSSFSGVREEEVWATLRQLVGGGGSGEFRRVDMRSRLMMRMVSGKCYDHGESEADAGEGDRVSSIILEILYFTNVSSVEDFLQALSWVDVSGLRRRMMALRRRMDALFQGIVREHIGEPSRTSPG</sequence>
<keyword evidence="7" id="KW-0560">Oxidoreductase</keyword>
<evidence type="ECO:0000256" key="4">
    <source>
        <dbReference type="ARBA" id="ARBA00022692"/>
    </source>
</evidence>
<dbReference type="GO" id="GO:0016705">
    <property type="term" value="F:oxidoreductase activity, acting on paired donors, with incorporation or reduction of molecular oxygen"/>
    <property type="evidence" value="ECO:0007669"/>
    <property type="project" value="InterPro"/>
</dbReference>
<dbReference type="GO" id="GO:0020037">
    <property type="term" value="F:heme binding"/>
    <property type="evidence" value="ECO:0007669"/>
    <property type="project" value="InterPro"/>
</dbReference>
<evidence type="ECO:0000256" key="9">
    <source>
        <dbReference type="ARBA" id="ARBA00023136"/>
    </source>
</evidence>
<accession>A0A843X3S1</accession>
<proteinExistence type="inferred from homology"/>
<keyword evidence="6" id="KW-1133">Transmembrane helix</keyword>
<dbReference type="EMBL" id="NMUH01006090">
    <property type="protein sequence ID" value="MQM14438.1"/>
    <property type="molecule type" value="Genomic_DNA"/>
</dbReference>
<organism evidence="10 11">
    <name type="scientific">Colocasia esculenta</name>
    <name type="common">Wild taro</name>
    <name type="synonym">Arum esculentum</name>
    <dbReference type="NCBI Taxonomy" id="4460"/>
    <lineage>
        <taxon>Eukaryota</taxon>
        <taxon>Viridiplantae</taxon>
        <taxon>Streptophyta</taxon>
        <taxon>Embryophyta</taxon>
        <taxon>Tracheophyta</taxon>
        <taxon>Spermatophyta</taxon>
        <taxon>Magnoliopsida</taxon>
        <taxon>Liliopsida</taxon>
        <taxon>Araceae</taxon>
        <taxon>Aroideae</taxon>
        <taxon>Colocasieae</taxon>
        <taxon>Colocasia</taxon>
    </lineage>
</organism>
<dbReference type="InterPro" id="IPR050651">
    <property type="entry name" value="Plant_Cytochrome_P450_Monoox"/>
</dbReference>
<dbReference type="Gene3D" id="1.10.630.10">
    <property type="entry name" value="Cytochrome P450"/>
    <property type="match status" value="1"/>
</dbReference>
<evidence type="ECO:0000256" key="2">
    <source>
        <dbReference type="ARBA" id="ARBA00010617"/>
    </source>
</evidence>
<keyword evidence="4" id="KW-0812">Transmembrane</keyword>
<keyword evidence="5" id="KW-0479">Metal-binding</keyword>
<evidence type="ECO:0000256" key="3">
    <source>
        <dbReference type="ARBA" id="ARBA00022617"/>
    </source>
</evidence>
<keyword evidence="9" id="KW-0472">Membrane</keyword>
<dbReference type="SUPFAM" id="SSF48264">
    <property type="entry name" value="Cytochrome P450"/>
    <property type="match status" value="1"/>
</dbReference>
<evidence type="ECO:0000256" key="6">
    <source>
        <dbReference type="ARBA" id="ARBA00022989"/>
    </source>
</evidence>
<protein>
    <submittedName>
        <fullName evidence="10">Uncharacterized protein</fullName>
    </submittedName>
</protein>
<comment type="subcellular location">
    <subcellularLocation>
        <location evidence="1">Membrane</location>
        <topology evidence="1">Single-pass membrane protein</topology>
    </subcellularLocation>
</comment>
<dbReference type="InterPro" id="IPR001128">
    <property type="entry name" value="Cyt_P450"/>
</dbReference>
<dbReference type="GO" id="GO:0016020">
    <property type="term" value="C:membrane"/>
    <property type="evidence" value="ECO:0007669"/>
    <property type="project" value="UniProtKB-SubCell"/>
</dbReference>
<evidence type="ECO:0000313" key="11">
    <source>
        <dbReference type="Proteomes" id="UP000652761"/>
    </source>
</evidence>
<dbReference type="PANTHER" id="PTHR47947:SF62">
    <property type="entry name" value="CYTOCHROME P450, FAMILY 81, SUBFAMILY D, POLYPEPTIDE 5"/>
    <property type="match status" value="1"/>
</dbReference>
<evidence type="ECO:0000313" key="10">
    <source>
        <dbReference type="EMBL" id="MQM14438.1"/>
    </source>
</evidence>
<name>A0A843X3S1_COLES</name>
<dbReference type="GO" id="GO:0004497">
    <property type="term" value="F:monooxygenase activity"/>
    <property type="evidence" value="ECO:0007669"/>
    <property type="project" value="InterPro"/>
</dbReference>
<evidence type="ECO:0000256" key="7">
    <source>
        <dbReference type="ARBA" id="ARBA00023002"/>
    </source>
</evidence>
<reference evidence="10" key="1">
    <citation type="submission" date="2017-07" db="EMBL/GenBank/DDBJ databases">
        <title>Taro Niue Genome Assembly and Annotation.</title>
        <authorList>
            <person name="Atibalentja N."/>
            <person name="Keating K."/>
            <person name="Fields C.J."/>
        </authorList>
    </citation>
    <scope>NUCLEOTIDE SEQUENCE</scope>
    <source>
        <strain evidence="10">Niue_2</strain>
        <tissue evidence="10">Leaf</tissue>
    </source>
</reference>
<comment type="caution">
    <text evidence="10">The sequence shown here is derived from an EMBL/GenBank/DDBJ whole genome shotgun (WGS) entry which is preliminary data.</text>
</comment>
<dbReference type="InterPro" id="IPR036396">
    <property type="entry name" value="Cyt_P450_sf"/>
</dbReference>
<evidence type="ECO:0000256" key="1">
    <source>
        <dbReference type="ARBA" id="ARBA00004167"/>
    </source>
</evidence>
<dbReference type="GO" id="GO:0005506">
    <property type="term" value="F:iron ion binding"/>
    <property type="evidence" value="ECO:0007669"/>
    <property type="project" value="InterPro"/>
</dbReference>
<keyword evidence="3" id="KW-0349">Heme</keyword>
<keyword evidence="8" id="KW-0408">Iron</keyword>
<dbReference type="PANTHER" id="PTHR47947">
    <property type="entry name" value="CYTOCHROME P450 82C3-RELATED"/>
    <property type="match status" value="1"/>
</dbReference>
<dbReference type="Pfam" id="PF00067">
    <property type="entry name" value="p450"/>
    <property type="match status" value="1"/>
</dbReference>